<name>A0A815YC87_9BILA</name>
<feature type="non-terminal residue" evidence="2">
    <location>
        <position position="38"/>
    </location>
</feature>
<proteinExistence type="predicted"/>
<evidence type="ECO:0000313" key="3">
    <source>
        <dbReference type="Proteomes" id="UP000663845"/>
    </source>
</evidence>
<accession>A0A815YC87</accession>
<reference evidence="2" key="1">
    <citation type="submission" date="2021-02" db="EMBL/GenBank/DDBJ databases">
        <authorList>
            <person name="Nowell W R."/>
        </authorList>
    </citation>
    <scope>NUCLEOTIDE SEQUENCE</scope>
</reference>
<evidence type="ECO:0000256" key="1">
    <source>
        <dbReference type="SAM" id="MobiDB-lite"/>
    </source>
</evidence>
<dbReference type="Proteomes" id="UP000663845">
    <property type="component" value="Unassembled WGS sequence"/>
</dbReference>
<organism evidence="2 3">
    <name type="scientific">Adineta steineri</name>
    <dbReference type="NCBI Taxonomy" id="433720"/>
    <lineage>
        <taxon>Eukaryota</taxon>
        <taxon>Metazoa</taxon>
        <taxon>Spiralia</taxon>
        <taxon>Gnathifera</taxon>
        <taxon>Rotifera</taxon>
        <taxon>Eurotatoria</taxon>
        <taxon>Bdelloidea</taxon>
        <taxon>Adinetida</taxon>
        <taxon>Adinetidae</taxon>
        <taxon>Adineta</taxon>
    </lineage>
</organism>
<evidence type="ECO:0000313" key="2">
    <source>
        <dbReference type="EMBL" id="CAF1569685.1"/>
    </source>
</evidence>
<sequence length="38" mass="3746">MMDIVDDDCGGGGGGGEETVGKIDALLPDVPPVDDSQA</sequence>
<dbReference type="EMBL" id="CAJNOG010008707">
    <property type="protein sequence ID" value="CAF1569685.1"/>
    <property type="molecule type" value="Genomic_DNA"/>
</dbReference>
<gene>
    <name evidence="2" type="ORF">JYZ213_LOCUS47286</name>
</gene>
<dbReference type="AlphaFoldDB" id="A0A815YC87"/>
<comment type="caution">
    <text evidence="2">The sequence shown here is derived from an EMBL/GenBank/DDBJ whole genome shotgun (WGS) entry which is preliminary data.</text>
</comment>
<protein>
    <submittedName>
        <fullName evidence="2">Uncharacterized protein</fullName>
    </submittedName>
</protein>
<feature type="region of interest" description="Disordered" evidence="1">
    <location>
        <begin position="1"/>
        <end position="38"/>
    </location>
</feature>